<gene>
    <name evidence="1" type="ORF">FWK35_00038463</name>
</gene>
<dbReference type="Proteomes" id="UP000478052">
    <property type="component" value="Unassembled WGS sequence"/>
</dbReference>
<name>A0A6G0XZU9_APHCR</name>
<keyword evidence="2" id="KW-1185">Reference proteome</keyword>
<proteinExistence type="predicted"/>
<evidence type="ECO:0000313" key="2">
    <source>
        <dbReference type="Proteomes" id="UP000478052"/>
    </source>
</evidence>
<dbReference type="EMBL" id="VUJU01007240">
    <property type="protein sequence ID" value="KAF0746365.1"/>
    <property type="molecule type" value="Genomic_DNA"/>
</dbReference>
<protein>
    <submittedName>
        <fullName evidence="1">Uncharacterized protein</fullName>
    </submittedName>
</protein>
<reference evidence="1 2" key="1">
    <citation type="submission" date="2019-08" db="EMBL/GenBank/DDBJ databases">
        <title>Whole genome of Aphis craccivora.</title>
        <authorList>
            <person name="Voronova N.V."/>
            <person name="Shulinski R.S."/>
            <person name="Bandarenka Y.V."/>
            <person name="Zhorov D.G."/>
            <person name="Warner D."/>
        </authorList>
    </citation>
    <scope>NUCLEOTIDE SEQUENCE [LARGE SCALE GENOMIC DNA]</scope>
    <source>
        <strain evidence="1">180601</strain>
        <tissue evidence="1">Whole Body</tissue>
    </source>
</reference>
<comment type="caution">
    <text evidence="1">The sequence shown here is derived from an EMBL/GenBank/DDBJ whole genome shotgun (WGS) entry which is preliminary data.</text>
</comment>
<accession>A0A6G0XZU9</accession>
<evidence type="ECO:0000313" key="1">
    <source>
        <dbReference type="EMBL" id="KAF0746365.1"/>
    </source>
</evidence>
<sequence>MMCVFFLSVHSKTSRNNDPISNIGGGFRWKSEYPWCII</sequence>
<organism evidence="1 2">
    <name type="scientific">Aphis craccivora</name>
    <name type="common">Cowpea aphid</name>
    <dbReference type="NCBI Taxonomy" id="307492"/>
    <lineage>
        <taxon>Eukaryota</taxon>
        <taxon>Metazoa</taxon>
        <taxon>Ecdysozoa</taxon>
        <taxon>Arthropoda</taxon>
        <taxon>Hexapoda</taxon>
        <taxon>Insecta</taxon>
        <taxon>Pterygota</taxon>
        <taxon>Neoptera</taxon>
        <taxon>Paraneoptera</taxon>
        <taxon>Hemiptera</taxon>
        <taxon>Sternorrhyncha</taxon>
        <taxon>Aphidomorpha</taxon>
        <taxon>Aphidoidea</taxon>
        <taxon>Aphididae</taxon>
        <taxon>Aphidini</taxon>
        <taxon>Aphis</taxon>
        <taxon>Aphis</taxon>
    </lineage>
</organism>
<dbReference type="AlphaFoldDB" id="A0A6G0XZU9"/>